<accession>A0ABW6B2D2</accession>
<keyword evidence="2" id="KW-1185">Reference proteome</keyword>
<organism evidence="1 2">
    <name type="scientific">Olivibacter jilunii</name>
    <dbReference type="NCBI Taxonomy" id="985016"/>
    <lineage>
        <taxon>Bacteria</taxon>
        <taxon>Pseudomonadati</taxon>
        <taxon>Bacteroidota</taxon>
        <taxon>Sphingobacteriia</taxon>
        <taxon>Sphingobacteriales</taxon>
        <taxon>Sphingobacteriaceae</taxon>
        <taxon>Olivibacter</taxon>
    </lineage>
</organism>
<name>A0ABW6B2D2_9SPHI</name>
<dbReference type="Proteomes" id="UP001597560">
    <property type="component" value="Unassembled WGS sequence"/>
</dbReference>
<evidence type="ECO:0000313" key="1">
    <source>
        <dbReference type="EMBL" id="MFD2961975.1"/>
    </source>
</evidence>
<proteinExistence type="predicted"/>
<gene>
    <name evidence="1" type="ORF">ACFS6J_09290</name>
</gene>
<dbReference type="EMBL" id="JBHUPA010000005">
    <property type="protein sequence ID" value="MFD2961975.1"/>
    <property type="molecule type" value="Genomic_DNA"/>
</dbReference>
<sequence>MICAGYIAHGIPRSIPEPCAGVIPAHWGIPGGYPKPPWRYRGGKQVGLCPTSACSIPIGEWQFGGACEQHGLALRPNRVVSGVSIGRHPLRWDKVGGYDRDMDDQPRWLGHVRGLNG</sequence>
<reference evidence="2" key="1">
    <citation type="journal article" date="2019" name="Int. J. Syst. Evol. Microbiol.">
        <title>The Global Catalogue of Microorganisms (GCM) 10K type strain sequencing project: providing services to taxonomists for standard genome sequencing and annotation.</title>
        <authorList>
            <consortium name="The Broad Institute Genomics Platform"/>
            <consortium name="The Broad Institute Genome Sequencing Center for Infectious Disease"/>
            <person name="Wu L."/>
            <person name="Ma J."/>
        </authorList>
    </citation>
    <scope>NUCLEOTIDE SEQUENCE [LARGE SCALE GENOMIC DNA]</scope>
    <source>
        <strain evidence="2">KCTC 23098</strain>
    </source>
</reference>
<dbReference type="RefSeq" id="WP_377610224.1">
    <property type="nucleotide sequence ID" value="NZ_JBHUPA010000005.1"/>
</dbReference>
<evidence type="ECO:0000313" key="2">
    <source>
        <dbReference type="Proteomes" id="UP001597560"/>
    </source>
</evidence>
<comment type="caution">
    <text evidence="1">The sequence shown here is derived from an EMBL/GenBank/DDBJ whole genome shotgun (WGS) entry which is preliminary data.</text>
</comment>
<protein>
    <submittedName>
        <fullName evidence="1">Uncharacterized protein</fullName>
    </submittedName>
</protein>